<evidence type="ECO:0000313" key="1">
    <source>
        <dbReference type="EMBL" id="GFH33679.1"/>
    </source>
</evidence>
<dbReference type="Proteomes" id="UP000485058">
    <property type="component" value="Unassembled WGS sequence"/>
</dbReference>
<dbReference type="EMBL" id="BLLF01009313">
    <property type="protein sequence ID" value="GFH33679.1"/>
    <property type="molecule type" value="Genomic_DNA"/>
</dbReference>
<comment type="caution">
    <text evidence="1">The sequence shown here is derived from an EMBL/GenBank/DDBJ whole genome shotgun (WGS) entry which is preliminary data.</text>
</comment>
<evidence type="ECO:0000313" key="2">
    <source>
        <dbReference type="Proteomes" id="UP000485058"/>
    </source>
</evidence>
<name>A0A6A0ALA6_HAELA</name>
<accession>A0A6A0ALA6</accession>
<feature type="non-terminal residue" evidence="1">
    <location>
        <position position="108"/>
    </location>
</feature>
<protein>
    <submittedName>
        <fullName evidence="1">Uncharacterized protein</fullName>
    </submittedName>
</protein>
<sequence>MFTQQLGGLLRSSRQPLGCLAALPLYGFGTFCNALQSKVYKRRCTWEIKIMQVLNIVLKRHGKLRLLPDGSRGSAFKDEMHGVWCHVIDANAVPMLEPCSIRASLPMH</sequence>
<organism evidence="1 2">
    <name type="scientific">Haematococcus lacustris</name>
    <name type="common">Green alga</name>
    <name type="synonym">Haematococcus pluvialis</name>
    <dbReference type="NCBI Taxonomy" id="44745"/>
    <lineage>
        <taxon>Eukaryota</taxon>
        <taxon>Viridiplantae</taxon>
        <taxon>Chlorophyta</taxon>
        <taxon>core chlorophytes</taxon>
        <taxon>Chlorophyceae</taxon>
        <taxon>CS clade</taxon>
        <taxon>Chlamydomonadales</taxon>
        <taxon>Haematococcaceae</taxon>
        <taxon>Haematococcus</taxon>
    </lineage>
</organism>
<reference evidence="1 2" key="1">
    <citation type="submission" date="2020-02" db="EMBL/GenBank/DDBJ databases">
        <title>Draft genome sequence of Haematococcus lacustris strain NIES-144.</title>
        <authorList>
            <person name="Morimoto D."/>
            <person name="Nakagawa S."/>
            <person name="Yoshida T."/>
            <person name="Sawayama S."/>
        </authorList>
    </citation>
    <scope>NUCLEOTIDE SEQUENCE [LARGE SCALE GENOMIC DNA]</scope>
    <source>
        <strain evidence="1 2">NIES-144</strain>
    </source>
</reference>
<gene>
    <name evidence="1" type="ORF">HaLaN_33085</name>
</gene>
<keyword evidence="2" id="KW-1185">Reference proteome</keyword>
<proteinExistence type="predicted"/>
<dbReference type="AlphaFoldDB" id="A0A6A0ALA6"/>